<keyword evidence="2" id="KW-0808">Transferase</keyword>
<dbReference type="Gene3D" id="3.90.1420.10">
    <property type="entry name" value="Rubisco LSMT, substrate-binding domain"/>
    <property type="match status" value="1"/>
</dbReference>
<dbReference type="Proteomes" id="UP001489004">
    <property type="component" value="Unassembled WGS sequence"/>
</dbReference>
<gene>
    <name evidence="5" type="ORF">WJX72_011071</name>
</gene>
<evidence type="ECO:0000259" key="4">
    <source>
        <dbReference type="PROSITE" id="PS50280"/>
    </source>
</evidence>
<keyword evidence="3" id="KW-0949">S-adenosyl-L-methionine</keyword>
<dbReference type="SUPFAM" id="SSF82199">
    <property type="entry name" value="SET domain"/>
    <property type="match status" value="1"/>
</dbReference>
<evidence type="ECO:0000256" key="3">
    <source>
        <dbReference type="ARBA" id="ARBA00022691"/>
    </source>
</evidence>
<dbReference type="AlphaFoldDB" id="A0AAW1PV62"/>
<keyword evidence="6" id="KW-1185">Reference proteome</keyword>
<dbReference type="InterPro" id="IPR050600">
    <property type="entry name" value="SETD3_SETD6_MTase"/>
</dbReference>
<comment type="caution">
    <text evidence="5">The sequence shown here is derived from an EMBL/GenBank/DDBJ whole genome shotgun (WGS) entry which is preliminary data.</text>
</comment>
<organism evidence="5 6">
    <name type="scientific">[Myrmecia] bisecta</name>
    <dbReference type="NCBI Taxonomy" id="41462"/>
    <lineage>
        <taxon>Eukaryota</taxon>
        <taxon>Viridiplantae</taxon>
        <taxon>Chlorophyta</taxon>
        <taxon>core chlorophytes</taxon>
        <taxon>Trebouxiophyceae</taxon>
        <taxon>Trebouxiales</taxon>
        <taxon>Trebouxiaceae</taxon>
        <taxon>Myrmecia</taxon>
    </lineage>
</organism>
<dbReference type="PANTHER" id="PTHR13271">
    <property type="entry name" value="UNCHARACTERIZED PUTATIVE METHYLTRANSFERASE"/>
    <property type="match status" value="1"/>
</dbReference>
<dbReference type="InterPro" id="IPR001214">
    <property type="entry name" value="SET_dom"/>
</dbReference>
<proteinExistence type="predicted"/>
<dbReference type="GO" id="GO:0032259">
    <property type="term" value="P:methylation"/>
    <property type="evidence" value="ECO:0007669"/>
    <property type="project" value="UniProtKB-KW"/>
</dbReference>
<dbReference type="Gene3D" id="3.90.1410.10">
    <property type="entry name" value="set domain protein methyltransferase, domain 1"/>
    <property type="match status" value="1"/>
</dbReference>
<dbReference type="Pfam" id="PF09273">
    <property type="entry name" value="Rubis-subs-bind"/>
    <property type="match status" value="1"/>
</dbReference>
<keyword evidence="1" id="KW-0489">Methyltransferase</keyword>
<accession>A0AAW1PV62</accession>
<dbReference type="InterPro" id="IPR036464">
    <property type="entry name" value="Rubisco_LSMT_subst-bd_sf"/>
</dbReference>
<sequence length="397" mass="43673">MALSPLFLEWLAKHGVKQHNISGAHVDGLRGVVATADIEPDTVILEVPESLLMTAHSARQDTVLNSTLHSHGQGLSAEQVLAVHLLHEVSKGETSFWAPYLQQLPHSYTTLAHFSPEACEALQCPYARSVAHQAVQQQAADWQQAKPVLKALGLPPKWRSKKAWLWASATVSSRTMYVPFCKGGALTPFGDLHNYCPPPPNALPHIEGMLPPLDEAQERASLCGDGGYDPDSQVYRLHARRRYQGGEQVFLCYGKHTNLELLEHYGFLLPETNPHDTALIAASHFHKGDKPVLSEAHAAAACFLHWDGRPAWKLLQLLREAAATPTELKQGRHLVLAGERVSKASDLRALGLLQDACLRALTALPTTVDQDMTLLEGLGGGDECMRLVIEWRISQKR</sequence>
<evidence type="ECO:0000256" key="1">
    <source>
        <dbReference type="ARBA" id="ARBA00022603"/>
    </source>
</evidence>
<dbReference type="PROSITE" id="PS50280">
    <property type="entry name" value="SET"/>
    <property type="match status" value="1"/>
</dbReference>
<evidence type="ECO:0000256" key="2">
    <source>
        <dbReference type="ARBA" id="ARBA00022679"/>
    </source>
</evidence>
<dbReference type="CDD" id="cd10527">
    <property type="entry name" value="SET_LSMT"/>
    <property type="match status" value="1"/>
</dbReference>
<dbReference type="SUPFAM" id="SSF81822">
    <property type="entry name" value="RuBisCo LSMT C-terminal, substrate-binding domain"/>
    <property type="match status" value="1"/>
</dbReference>
<evidence type="ECO:0000313" key="6">
    <source>
        <dbReference type="Proteomes" id="UP001489004"/>
    </source>
</evidence>
<reference evidence="5 6" key="1">
    <citation type="journal article" date="2024" name="Nat. Commun.">
        <title>Phylogenomics reveals the evolutionary origins of lichenization in chlorophyte algae.</title>
        <authorList>
            <person name="Puginier C."/>
            <person name="Libourel C."/>
            <person name="Otte J."/>
            <person name="Skaloud P."/>
            <person name="Haon M."/>
            <person name="Grisel S."/>
            <person name="Petersen M."/>
            <person name="Berrin J.G."/>
            <person name="Delaux P.M."/>
            <person name="Dal Grande F."/>
            <person name="Keller J."/>
        </authorList>
    </citation>
    <scope>NUCLEOTIDE SEQUENCE [LARGE SCALE GENOMIC DNA]</scope>
    <source>
        <strain evidence="5 6">SAG 2043</strain>
    </source>
</reference>
<dbReference type="InterPro" id="IPR046341">
    <property type="entry name" value="SET_dom_sf"/>
</dbReference>
<dbReference type="InterPro" id="IPR015353">
    <property type="entry name" value="Rubisco_LSMT_subst-bd"/>
</dbReference>
<dbReference type="EMBL" id="JALJOR010000009">
    <property type="protein sequence ID" value="KAK9811842.1"/>
    <property type="molecule type" value="Genomic_DNA"/>
</dbReference>
<protein>
    <recommendedName>
        <fullName evidence="4">SET domain-containing protein</fullName>
    </recommendedName>
</protein>
<evidence type="ECO:0000313" key="5">
    <source>
        <dbReference type="EMBL" id="KAK9811842.1"/>
    </source>
</evidence>
<dbReference type="GO" id="GO:0016279">
    <property type="term" value="F:protein-lysine N-methyltransferase activity"/>
    <property type="evidence" value="ECO:0007669"/>
    <property type="project" value="TreeGrafter"/>
</dbReference>
<name>A0AAW1PV62_9CHLO</name>
<feature type="domain" description="SET" evidence="4">
    <location>
        <begin position="14"/>
        <end position="254"/>
    </location>
</feature>
<dbReference type="PANTHER" id="PTHR13271:SF140">
    <property type="entry name" value="SET DOMAIN-CONTAINING PROTEIN"/>
    <property type="match status" value="1"/>
</dbReference>